<evidence type="ECO:0000313" key="3">
    <source>
        <dbReference type="Proteomes" id="UP000320801"/>
    </source>
</evidence>
<keyword evidence="3" id="KW-1185">Reference proteome</keyword>
<name>A0A507SQG2_9BACT</name>
<dbReference type="OrthoDB" id="398236at2"/>
<sequence length="338" mass="37457">MKYTKLILSTGALAGVPLVAVACSNVEVDPNRKVLYNVNPSQFGINLSSNVKTRTLLFAAATGENFLHDDGVFRFGLHHSPLRGVSGDWTAIAARVKSATDNTLVEPNEFKIAKASVKKVSSVEFGRPLSFEWTGDQKLSNNAFYTFIFYKNDGTERIVFSGRNIQSNRDIFPSKNPNVKDDSTQATPSKKVLINEDATQFEIKLSSDVKTRTLLFAAATSENFLHDDGVFRFGLHHSPLRGATGEWVAVAARVKSANDNSLVEPKEFKIAQATVKNVSNIDAEKPLEFAWEGEQKLSNNAFYTFIFYKKDGTERIVFSQANIDGNRDIFPSRNSKLS</sequence>
<evidence type="ECO:0000256" key="1">
    <source>
        <dbReference type="SAM" id="SignalP"/>
    </source>
</evidence>
<proteinExistence type="predicted"/>
<dbReference type="EMBL" id="SMDN01000005">
    <property type="protein sequence ID" value="TQC51612.1"/>
    <property type="molecule type" value="Genomic_DNA"/>
</dbReference>
<evidence type="ECO:0000313" key="2">
    <source>
        <dbReference type="EMBL" id="TQC51612.1"/>
    </source>
</evidence>
<feature type="signal peptide" evidence="1">
    <location>
        <begin position="1"/>
        <end position="22"/>
    </location>
</feature>
<keyword evidence="1" id="KW-0732">Signal</keyword>
<dbReference type="Proteomes" id="UP000320801">
    <property type="component" value="Unassembled WGS sequence"/>
</dbReference>
<accession>A0A507SQG2</accession>
<gene>
    <name evidence="2" type="ORF">E1I18_01760</name>
</gene>
<dbReference type="RefSeq" id="WP_141483885.1">
    <property type="nucleotide sequence ID" value="NZ_SMDN01000005.1"/>
</dbReference>
<comment type="caution">
    <text evidence="2">The sequence shown here is derived from an EMBL/GenBank/DDBJ whole genome shotgun (WGS) entry which is preliminary data.</text>
</comment>
<dbReference type="AlphaFoldDB" id="A0A507SQG2"/>
<feature type="chain" id="PRO_5021283191" description="Lipoprotein" evidence="1">
    <location>
        <begin position="23"/>
        <end position="338"/>
    </location>
</feature>
<protein>
    <recommendedName>
        <fullName evidence="4">Lipoprotein</fullName>
    </recommendedName>
</protein>
<reference evidence="2 3" key="1">
    <citation type="submission" date="2019-03" db="EMBL/GenBank/DDBJ databases">
        <title>Characterization of a novel Mycoplasma cynos real-time PCR assay.</title>
        <authorList>
            <person name="Tallmadge R.L."/>
            <person name="Mitchell P.K."/>
            <person name="Goodman L."/>
        </authorList>
    </citation>
    <scope>NUCLEOTIDE SEQUENCE [LARGE SCALE GENOMIC DNA]</scope>
    <source>
        <strain evidence="2 3">1642</strain>
    </source>
</reference>
<organism evidence="2 3">
    <name type="scientific">Mycoplasmopsis mucosicanis</name>
    <dbReference type="NCBI Taxonomy" id="458208"/>
    <lineage>
        <taxon>Bacteria</taxon>
        <taxon>Bacillati</taxon>
        <taxon>Mycoplasmatota</taxon>
        <taxon>Mycoplasmoidales</taxon>
        <taxon>Metamycoplasmataceae</taxon>
        <taxon>Mycoplasmopsis</taxon>
    </lineage>
</organism>
<dbReference type="PROSITE" id="PS51257">
    <property type="entry name" value="PROKAR_LIPOPROTEIN"/>
    <property type="match status" value="1"/>
</dbReference>
<evidence type="ECO:0008006" key="4">
    <source>
        <dbReference type="Google" id="ProtNLM"/>
    </source>
</evidence>